<dbReference type="EMBL" id="JAODAN010000002">
    <property type="protein sequence ID" value="KAK1926723.1"/>
    <property type="molecule type" value="Genomic_DNA"/>
</dbReference>
<evidence type="ECO:0000256" key="1">
    <source>
        <dbReference type="SAM" id="MobiDB-lite"/>
    </source>
</evidence>
<keyword evidence="3" id="KW-1185">Reference proteome</keyword>
<dbReference type="Proteomes" id="UP001182556">
    <property type="component" value="Unassembled WGS sequence"/>
</dbReference>
<comment type="caution">
    <text evidence="2">The sequence shown here is derived from an EMBL/GenBank/DDBJ whole genome shotgun (WGS) entry which is preliminary data.</text>
</comment>
<sequence length="203" mass="21618">MISQTSDKNDACSHYHRPLQLLPHDSHPIMDSLGLPLSFGKHTSPAQSSNTAPYPQPSEPSTRGETAGRGSRGIVGGGKRKRGRGGPNANQDGGWPDRSNQMEDTQRRPAPAPPAAYGHASNPNLVALNSHPSLPPTPDFAFSTHRGAPARGRRGGHGGSRGGGPGRQAHSGNGSGHEGFFRESFCEDPWKELMEARARRLGR</sequence>
<proteinExistence type="predicted"/>
<reference evidence="2" key="1">
    <citation type="submission" date="2023-02" db="EMBL/GenBank/DDBJ databases">
        <title>Identification and recombinant expression of a fungal hydrolase from Papiliotrema laurentii that hydrolyzes apple cutin and clears colloidal polyester polyurethane.</title>
        <authorList>
            <consortium name="DOE Joint Genome Institute"/>
            <person name="Roman V.A."/>
            <person name="Bojanowski C."/>
            <person name="Crable B.R."/>
            <person name="Wagner D.N."/>
            <person name="Hung C.S."/>
            <person name="Nadeau L.J."/>
            <person name="Schratz L."/>
            <person name="Haridas S."/>
            <person name="Pangilinan J."/>
            <person name="Lipzen A."/>
            <person name="Na H."/>
            <person name="Yan M."/>
            <person name="Ng V."/>
            <person name="Grigoriev I.V."/>
            <person name="Spatafora J.W."/>
            <person name="Barlow D."/>
            <person name="Biffinger J."/>
            <person name="Kelley-Loughnane N."/>
            <person name="Varaljay V.A."/>
            <person name="Crookes-Goodson W.J."/>
        </authorList>
    </citation>
    <scope>NUCLEOTIDE SEQUENCE</scope>
    <source>
        <strain evidence="2">5307AH</strain>
    </source>
</reference>
<accession>A0AAD9L894</accession>
<organism evidence="2 3">
    <name type="scientific">Papiliotrema laurentii</name>
    <name type="common">Cryptococcus laurentii</name>
    <dbReference type="NCBI Taxonomy" id="5418"/>
    <lineage>
        <taxon>Eukaryota</taxon>
        <taxon>Fungi</taxon>
        <taxon>Dikarya</taxon>
        <taxon>Basidiomycota</taxon>
        <taxon>Agaricomycotina</taxon>
        <taxon>Tremellomycetes</taxon>
        <taxon>Tremellales</taxon>
        <taxon>Rhynchogastremaceae</taxon>
        <taxon>Papiliotrema</taxon>
    </lineage>
</organism>
<dbReference type="AlphaFoldDB" id="A0AAD9L894"/>
<evidence type="ECO:0000313" key="3">
    <source>
        <dbReference type="Proteomes" id="UP001182556"/>
    </source>
</evidence>
<protein>
    <submittedName>
        <fullName evidence="2">Uncharacterized protein</fullName>
    </submittedName>
</protein>
<feature type="compositionally biased region" description="Polar residues" evidence="1">
    <location>
        <begin position="44"/>
        <end position="64"/>
    </location>
</feature>
<feature type="region of interest" description="Disordered" evidence="1">
    <location>
        <begin position="33"/>
        <end position="181"/>
    </location>
</feature>
<feature type="compositionally biased region" description="Gly residues" evidence="1">
    <location>
        <begin position="157"/>
        <end position="166"/>
    </location>
</feature>
<name>A0AAD9L894_PAPLA</name>
<evidence type="ECO:0000313" key="2">
    <source>
        <dbReference type="EMBL" id="KAK1926723.1"/>
    </source>
</evidence>
<gene>
    <name evidence="2" type="ORF">DB88DRAFT_178464</name>
</gene>